<name>A0A9D0ZAV7_9FIRM</name>
<gene>
    <name evidence="2" type="ORF">IAB73_09005</name>
</gene>
<sequence>MKRSNRWGLTAALLLLWALLWLLGGLLFMFPAVALTLPALLAWAGVKAGPVCYAALAVAAAAFMGWLLGPVFALAVALVLLPGSVWALASMDRGVPFVRAALVEGLVLLCSGGAALLLGTAYAGGDLAGALSGGLIALMRQMPQTDALLWSMYAGGLLGLPEGMEAVEGLSAAVRLTDAAREELLRSLSLYLDASLRLLLPAQWASGSIVGALLGTLLPRYAARQRGEAVDFVPLRALALPRGALGALYGTAGALMLLGLLGLQSLWRALYVVWGAAVAAAGLLGLAVIDHHAHARGMRRGPRALLAVGAFALAKLLHLDLALAGVGLLDEMLGLRGQKKIKFPPQGGDDGEDDLDP</sequence>
<feature type="transmembrane region" description="Helical" evidence="1">
    <location>
        <begin position="101"/>
        <end position="123"/>
    </location>
</feature>
<organism evidence="2 3">
    <name type="scientific">Candidatus Onthenecus intestinigallinarum</name>
    <dbReference type="NCBI Taxonomy" id="2840875"/>
    <lineage>
        <taxon>Bacteria</taxon>
        <taxon>Bacillati</taxon>
        <taxon>Bacillota</taxon>
        <taxon>Clostridia</taxon>
        <taxon>Eubacteriales</taxon>
        <taxon>Candidatus Onthenecus</taxon>
    </lineage>
</organism>
<protein>
    <recommendedName>
        <fullName evidence="4">DUF2232 domain-containing protein</fullName>
    </recommendedName>
</protein>
<keyword evidence="1" id="KW-0472">Membrane</keyword>
<evidence type="ECO:0000256" key="1">
    <source>
        <dbReference type="SAM" id="Phobius"/>
    </source>
</evidence>
<proteinExistence type="predicted"/>
<reference evidence="2" key="2">
    <citation type="journal article" date="2021" name="PeerJ">
        <title>Extensive microbial diversity within the chicken gut microbiome revealed by metagenomics and culture.</title>
        <authorList>
            <person name="Gilroy R."/>
            <person name="Ravi A."/>
            <person name="Getino M."/>
            <person name="Pursley I."/>
            <person name="Horton D.L."/>
            <person name="Alikhan N.F."/>
            <person name="Baker D."/>
            <person name="Gharbi K."/>
            <person name="Hall N."/>
            <person name="Watson M."/>
            <person name="Adriaenssens E.M."/>
            <person name="Foster-Nyarko E."/>
            <person name="Jarju S."/>
            <person name="Secka A."/>
            <person name="Antonio M."/>
            <person name="Oren A."/>
            <person name="Chaudhuri R.R."/>
            <person name="La Ragione R."/>
            <person name="Hildebrand F."/>
            <person name="Pallen M.J."/>
        </authorList>
    </citation>
    <scope>NUCLEOTIDE SEQUENCE</scope>
    <source>
        <strain evidence="2">ChiSxjej2B14-6234</strain>
    </source>
</reference>
<reference evidence="2" key="1">
    <citation type="submission" date="2020-10" db="EMBL/GenBank/DDBJ databases">
        <authorList>
            <person name="Gilroy R."/>
        </authorList>
    </citation>
    <scope>NUCLEOTIDE SEQUENCE</scope>
    <source>
        <strain evidence="2">ChiSxjej2B14-6234</strain>
    </source>
</reference>
<feature type="transmembrane region" description="Helical" evidence="1">
    <location>
        <begin position="204"/>
        <end position="223"/>
    </location>
</feature>
<feature type="transmembrane region" description="Helical" evidence="1">
    <location>
        <begin position="244"/>
        <end position="263"/>
    </location>
</feature>
<evidence type="ECO:0000313" key="3">
    <source>
        <dbReference type="Proteomes" id="UP000886887"/>
    </source>
</evidence>
<keyword evidence="1" id="KW-0812">Transmembrane</keyword>
<comment type="caution">
    <text evidence="2">The sequence shown here is derived from an EMBL/GenBank/DDBJ whole genome shotgun (WGS) entry which is preliminary data.</text>
</comment>
<keyword evidence="1" id="KW-1133">Transmembrane helix</keyword>
<accession>A0A9D0ZAV7</accession>
<dbReference type="Proteomes" id="UP000886887">
    <property type="component" value="Unassembled WGS sequence"/>
</dbReference>
<dbReference type="AlphaFoldDB" id="A0A9D0ZAV7"/>
<dbReference type="EMBL" id="DVFJ01000033">
    <property type="protein sequence ID" value="HIQ72329.1"/>
    <property type="molecule type" value="Genomic_DNA"/>
</dbReference>
<evidence type="ECO:0000313" key="2">
    <source>
        <dbReference type="EMBL" id="HIQ72329.1"/>
    </source>
</evidence>
<feature type="transmembrane region" description="Helical" evidence="1">
    <location>
        <begin position="269"/>
        <end position="293"/>
    </location>
</feature>
<evidence type="ECO:0008006" key="4">
    <source>
        <dbReference type="Google" id="ProtNLM"/>
    </source>
</evidence>
<feature type="transmembrane region" description="Helical" evidence="1">
    <location>
        <begin position="58"/>
        <end position="89"/>
    </location>
</feature>
<feature type="transmembrane region" description="Helical" evidence="1">
    <location>
        <begin position="305"/>
        <end position="329"/>
    </location>
</feature>